<evidence type="ECO:0000313" key="2">
    <source>
        <dbReference type="Proteomes" id="UP000410492"/>
    </source>
</evidence>
<reference evidence="1 2" key="1">
    <citation type="submission" date="2019-01" db="EMBL/GenBank/DDBJ databases">
        <authorList>
            <person name="Sayadi A."/>
        </authorList>
    </citation>
    <scope>NUCLEOTIDE SEQUENCE [LARGE SCALE GENOMIC DNA]</scope>
</reference>
<accession>A0A653CFJ8</accession>
<sequence length="103" mass="11672">MSKRKTLDDFIVVDPKKSILRKMAKVEAQVTTVTPEEIYSLPGTSSDQFPLTYGYNNDLGCYLTTSLSDPVKYKLLKDSFLPDSSFSYPFSVHSKKQKSVNCY</sequence>
<keyword evidence="2" id="KW-1185">Reference proteome</keyword>
<gene>
    <name evidence="1" type="ORF">CALMAC_LOCUS8590</name>
</gene>
<organism evidence="1 2">
    <name type="scientific">Callosobruchus maculatus</name>
    <name type="common">Southern cowpea weevil</name>
    <name type="synonym">Pulse bruchid</name>
    <dbReference type="NCBI Taxonomy" id="64391"/>
    <lineage>
        <taxon>Eukaryota</taxon>
        <taxon>Metazoa</taxon>
        <taxon>Ecdysozoa</taxon>
        <taxon>Arthropoda</taxon>
        <taxon>Hexapoda</taxon>
        <taxon>Insecta</taxon>
        <taxon>Pterygota</taxon>
        <taxon>Neoptera</taxon>
        <taxon>Endopterygota</taxon>
        <taxon>Coleoptera</taxon>
        <taxon>Polyphaga</taxon>
        <taxon>Cucujiformia</taxon>
        <taxon>Chrysomeloidea</taxon>
        <taxon>Chrysomelidae</taxon>
        <taxon>Bruchinae</taxon>
        <taxon>Bruchini</taxon>
        <taxon>Callosobruchus</taxon>
    </lineage>
</organism>
<dbReference type="Proteomes" id="UP000410492">
    <property type="component" value="Unassembled WGS sequence"/>
</dbReference>
<dbReference type="EMBL" id="CAACVG010007671">
    <property type="protein sequence ID" value="VEN46543.1"/>
    <property type="molecule type" value="Genomic_DNA"/>
</dbReference>
<name>A0A653CFJ8_CALMS</name>
<feature type="non-terminal residue" evidence="1">
    <location>
        <position position="103"/>
    </location>
</feature>
<proteinExistence type="predicted"/>
<protein>
    <submittedName>
        <fullName evidence="1">Uncharacterized protein</fullName>
    </submittedName>
</protein>
<dbReference type="AlphaFoldDB" id="A0A653CFJ8"/>
<dbReference type="OrthoDB" id="6604085at2759"/>
<evidence type="ECO:0000313" key="1">
    <source>
        <dbReference type="EMBL" id="VEN46543.1"/>
    </source>
</evidence>